<dbReference type="EMBL" id="CP023422">
    <property type="protein sequence ID" value="ATD63381.1"/>
    <property type="molecule type" value="Genomic_DNA"/>
</dbReference>
<evidence type="ECO:0000256" key="7">
    <source>
        <dbReference type="ARBA" id="ARBA00022741"/>
    </source>
</evidence>
<evidence type="ECO:0000256" key="19">
    <source>
        <dbReference type="SAM" id="Phobius"/>
    </source>
</evidence>
<feature type="transmembrane region" description="Helical" evidence="19">
    <location>
        <begin position="92"/>
        <end position="113"/>
    </location>
</feature>
<keyword evidence="11" id="KW-0443">Lipid metabolism</keyword>
<evidence type="ECO:0000256" key="10">
    <source>
        <dbReference type="ARBA" id="ARBA00022989"/>
    </source>
</evidence>
<dbReference type="GO" id="GO:0046872">
    <property type="term" value="F:metal ion binding"/>
    <property type="evidence" value="ECO:0007669"/>
    <property type="project" value="UniProtKB-KW"/>
</dbReference>
<reference evidence="20 21" key="1">
    <citation type="submission" date="2017-09" db="EMBL/GenBank/DDBJ databases">
        <title>Complete genome sequence of Janthinobacterium svalbardensis PAMC 27463.</title>
        <authorList>
            <person name="Cho Y.-J."/>
            <person name="Cho A."/>
            <person name="Kim O.-S."/>
            <person name="Lee J.-I."/>
        </authorList>
    </citation>
    <scope>NUCLEOTIDE SEQUENCE [LARGE SCALE GENOMIC DNA]</scope>
    <source>
        <strain evidence="20 21">PAMC 27463</strain>
    </source>
</reference>
<evidence type="ECO:0000256" key="15">
    <source>
        <dbReference type="PIRSR" id="PIRSR600829-1"/>
    </source>
</evidence>
<evidence type="ECO:0000256" key="6">
    <source>
        <dbReference type="ARBA" id="ARBA00022692"/>
    </source>
</evidence>
<keyword evidence="18" id="KW-0460">Magnesium</keyword>
<evidence type="ECO:0000256" key="5">
    <source>
        <dbReference type="ARBA" id="ARBA00022679"/>
    </source>
</evidence>
<dbReference type="Proteomes" id="UP000218437">
    <property type="component" value="Chromosome"/>
</dbReference>
<evidence type="ECO:0000256" key="8">
    <source>
        <dbReference type="ARBA" id="ARBA00022777"/>
    </source>
</evidence>
<keyword evidence="9 17" id="KW-0067">ATP-binding</keyword>
<keyword evidence="7 17" id="KW-0547">Nucleotide-binding</keyword>
<keyword evidence="4" id="KW-0444">Lipid biosynthesis</keyword>
<organism evidence="20 21">
    <name type="scientific">Janthinobacterium svalbardensis</name>
    <dbReference type="NCBI Taxonomy" id="368607"/>
    <lineage>
        <taxon>Bacteria</taxon>
        <taxon>Pseudomonadati</taxon>
        <taxon>Pseudomonadota</taxon>
        <taxon>Betaproteobacteria</taxon>
        <taxon>Burkholderiales</taxon>
        <taxon>Oxalobacteraceae</taxon>
        <taxon>Janthinobacterium</taxon>
    </lineage>
</organism>
<feature type="binding site" evidence="18">
    <location>
        <position position="72"/>
    </location>
    <ligand>
        <name>a divalent metal cation</name>
        <dbReference type="ChEBI" id="CHEBI:60240"/>
    </ligand>
</feature>
<evidence type="ECO:0000256" key="2">
    <source>
        <dbReference type="ARBA" id="ARBA00005967"/>
    </source>
</evidence>
<dbReference type="GO" id="GO:0005524">
    <property type="term" value="F:ATP binding"/>
    <property type="evidence" value="ECO:0007669"/>
    <property type="project" value="UniProtKB-KW"/>
</dbReference>
<evidence type="ECO:0000256" key="9">
    <source>
        <dbReference type="ARBA" id="ARBA00022840"/>
    </source>
</evidence>
<dbReference type="PANTHER" id="PTHR34299">
    <property type="entry name" value="DIACYLGLYCEROL KINASE"/>
    <property type="match status" value="1"/>
</dbReference>
<feature type="binding site" evidence="16">
    <location>
        <position position="65"/>
    </location>
    <ligand>
        <name>substrate</name>
    </ligand>
</feature>
<keyword evidence="5" id="KW-0808">Transferase</keyword>
<keyword evidence="10 19" id="KW-1133">Transmembrane helix</keyword>
<evidence type="ECO:0000256" key="12">
    <source>
        <dbReference type="ARBA" id="ARBA00023136"/>
    </source>
</evidence>
<dbReference type="GO" id="GO:0016301">
    <property type="term" value="F:kinase activity"/>
    <property type="evidence" value="ECO:0007669"/>
    <property type="project" value="UniProtKB-KW"/>
</dbReference>
<feature type="active site" description="Proton acceptor" evidence="15">
    <location>
        <position position="65"/>
    </location>
</feature>
<evidence type="ECO:0000256" key="13">
    <source>
        <dbReference type="ARBA" id="ARBA00023209"/>
    </source>
</evidence>
<evidence type="ECO:0000256" key="11">
    <source>
        <dbReference type="ARBA" id="ARBA00023098"/>
    </source>
</evidence>
<feature type="binding site" evidence="17">
    <location>
        <begin position="90"/>
        <end position="91"/>
    </location>
    <ligand>
        <name>ATP</name>
        <dbReference type="ChEBI" id="CHEBI:30616"/>
    </ligand>
</feature>
<keyword evidence="21" id="KW-1185">Reference proteome</keyword>
<dbReference type="InterPro" id="IPR000829">
    <property type="entry name" value="DAGK"/>
</dbReference>
<keyword evidence="14" id="KW-1208">Phospholipid metabolism</keyword>
<keyword evidence="8 20" id="KW-0418">Kinase</keyword>
<evidence type="ECO:0000256" key="16">
    <source>
        <dbReference type="PIRSR" id="PIRSR600829-2"/>
    </source>
</evidence>
<evidence type="ECO:0000256" key="17">
    <source>
        <dbReference type="PIRSR" id="PIRSR600829-3"/>
    </source>
</evidence>
<feature type="binding site" evidence="18">
    <location>
        <position position="24"/>
    </location>
    <ligand>
        <name>a divalent metal cation</name>
        <dbReference type="ChEBI" id="CHEBI:60240"/>
    </ligand>
</feature>
<sequence length="118" mass="12836">MKNQPFFKRMGFALSGIAVALRLESSFRLQCLAALMVVIVLAWSKPAMIWWALLLLNCGLVLAAELFNTALEHLIDHLHPGLHPSIKIAKDCAAGAVFILSISAACIFVAFLLETLSS</sequence>
<evidence type="ECO:0000256" key="14">
    <source>
        <dbReference type="ARBA" id="ARBA00023264"/>
    </source>
</evidence>
<dbReference type="InterPro" id="IPR036945">
    <property type="entry name" value="DAGK_sf"/>
</dbReference>
<proteinExistence type="inferred from homology"/>
<keyword evidence="12 19" id="KW-0472">Membrane</keyword>
<keyword evidence="3" id="KW-1003">Cell membrane</keyword>
<keyword evidence="13" id="KW-0594">Phospholipid biosynthesis</keyword>
<dbReference type="PANTHER" id="PTHR34299:SF1">
    <property type="entry name" value="DIACYLGLYCEROL KINASE"/>
    <property type="match status" value="1"/>
</dbReference>
<name>A0A290X2M1_9BURK</name>
<evidence type="ECO:0000256" key="3">
    <source>
        <dbReference type="ARBA" id="ARBA00022475"/>
    </source>
</evidence>
<dbReference type="Pfam" id="PF01219">
    <property type="entry name" value="DAGK_prokar"/>
    <property type="match status" value="1"/>
</dbReference>
<dbReference type="Gene3D" id="1.10.287.3610">
    <property type="match status" value="1"/>
</dbReference>
<dbReference type="KEGG" id="jsv:CNX70_26890"/>
<evidence type="ECO:0000256" key="4">
    <source>
        <dbReference type="ARBA" id="ARBA00022516"/>
    </source>
</evidence>
<evidence type="ECO:0000256" key="1">
    <source>
        <dbReference type="ARBA" id="ARBA00004651"/>
    </source>
</evidence>
<dbReference type="CDD" id="cd14263">
    <property type="entry name" value="DAGK_IM_like"/>
    <property type="match status" value="1"/>
</dbReference>
<dbReference type="GO" id="GO:0008654">
    <property type="term" value="P:phospholipid biosynthetic process"/>
    <property type="evidence" value="ECO:0007669"/>
    <property type="project" value="UniProtKB-KW"/>
</dbReference>
<evidence type="ECO:0000256" key="18">
    <source>
        <dbReference type="PIRSR" id="PIRSR600829-4"/>
    </source>
</evidence>
<feature type="transmembrane region" description="Helical" evidence="19">
    <location>
        <begin position="49"/>
        <end position="71"/>
    </location>
</feature>
<evidence type="ECO:0000313" key="20">
    <source>
        <dbReference type="EMBL" id="ATD63381.1"/>
    </source>
</evidence>
<comment type="similarity">
    <text evidence="2">Belongs to the bacterial diacylglycerol kinase family.</text>
</comment>
<evidence type="ECO:0000313" key="21">
    <source>
        <dbReference type="Proteomes" id="UP000218437"/>
    </source>
</evidence>
<feature type="binding site" evidence="17">
    <location>
        <position position="72"/>
    </location>
    <ligand>
        <name>ATP</name>
        <dbReference type="ChEBI" id="CHEBI:30616"/>
    </ligand>
</feature>
<accession>A0A290X2M1</accession>
<dbReference type="GO" id="GO:0005886">
    <property type="term" value="C:plasma membrane"/>
    <property type="evidence" value="ECO:0007669"/>
    <property type="project" value="UniProtKB-SubCell"/>
</dbReference>
<gene>
    <name evidence="20" type="ORF">CNX70_26890</name>
</gene>
<keyword evidence="18" id="KW-0479">Metal-binding</keyword>
<protein>
    <submittedName>
        <fullName evidence="20">Diacylglycerol kinase</fullName>
    </submittedName>
</protein>
<comment type="cofactor">
    <cofactor evidence="18">
        <name>Mg(2+)</name>
        <dbReference type="ChEBI" id="CHEBI:18420"/>
    </cofactor>
    <text evidence="18">Mn(2+), Zn(2+), Cd(2+) and Co(2+) support activity to lesser extents.</text>
</comment>
<feature type="binding site" evidence="17">
    <location>
        <position position="24"/>
    </location>
    <ligand>
        <name>ATP</name>
        <dbReference type="ChEBI" id="CHEBI:30616"/>
    </ligand>
</feature>
<dbReference type="RefSeq" id="WP_096238054.1">
    <property type="nucleotide sequence ID" value="NZ_CP023422.1"/>
</dbReference>
<comment type="subcellular location">
    <subcellularLocation>
        <location evidence="1">Cell membrane</location>
        <topology evidence="1">Multi-pass membrane protein</topology>
    </subcellularLocation>
</comment>
<dbReference type="AlphaFoldDB" id="A0A290X2M1"/>
<keyword evidence="6 19" id="KW-0812">Transmembrane</keyword>